<dbReference type="Proteomes" id="UP000267400">
    <property type="component" value="Unassembled WGS sequence"/>
</dbReference>
<gene>
    <name evidence="7" type="ORF">EKG36_08105</name>
</gene>
<dbReference type="GO" id="GO:0006310">
    <property type="term" value="P:DNA recombination"/>
    <property type="evidence" value="ECO:0007669"/>
    <property type="project" value="UniProtKB-KW"/>
</dbReference>
<dbReference type="PROSITE" id="PS51898">
    <property type="entry name" value="TYR_RECOMBINASE"/>
    <property type="match status" value="1"/>
</dbReference>
<evidence type="ECO:0000256" key="3">
    <source>
        <dbReference type="ARBA" id="ARBA00023125"/>
    </source>
</evidence>
<name>A0A431V431_9GAMM</name>
<comment type="caution">
    <text evidence="7">The sequence shown here is derived from an EMBL/GenBank/DDBJ whole genome shotgun (WGS) entry which is preliminary data.</text>
</comment>
<evidence type="ECO:0000256" key="4">
    <source>
        <dbReference type="ARBA" id="ARBA00023172"/>
    </source>
</evidence>
<dbReference type="InterPro" id="IPR050090">
    <property type="entry name" value="Tyrosine_recombinase_XerCD"/>
</dbReference>
<reference evidence="7 8" key="1">
    <citation type="submission" date="2018-12" db="EMBL/GenBank/DDBJ databases">
        <authorList>
            <person name="Yu L."/>
        </authorList>
    </citation>
    <scope>NUCLEOTIDE SEQUENCE [LARGE SCALE GENOMIC DNA]</scope>
    <source>
        <strain evidence="7 8">11S</strain>
    </source>
</reference>
<dbReference type="CDD" id="cd00397">
    <property type="entry name" value="DNA_BRE_C"/>
    <property type="match status" value="1"/>
</dbReference>
<feature type="compositionally biased region" description="Basic and acidic residues" evidence="5">
    <location>
        <begin position="1"/>
        <end position="10"/>
    </location>
</feature>
<dbReference type="SUPFAM" id="SSF56349">
    <property type="entry name" value="DNA breaking-rejoining enzymes"/>
    <property type="match status" value="1"/>
</dbReference>
<evidence type="ECO:0000256" key="1">
    <source>
        <dbReference type="ARBA" id="ARBA00008857"/>
    </source>
</evidence>
<evidence type="ECO:0000313" key="7">
    <source>
        <dbReference type="EMBL" id="RTR05070.1"/>
    </source>
</evidence>
<dbReference type="GO" id="GO:0015074">
    <property type="term" value="P:DNA integration"/>
    <property type="evidence" value="ECO:0007669"/>
    <property type="project" value="UniProtKB-KW"/>
</dbReference>
<keyword evidence="2" id="KW-0229">DNA integration</keyword>
<dbReference type="InterPro" id="IPR002104">
    <property type="entry name" value="Integrase_catalytic"/>
</dbReference>
<dbReference type="GO" id="GO:0003677">
    <property type="term" value="F:DNA binding"/>
    <property type="evidence" value="ECO:0007669"/>
    <property type="project" value="UniProtKB-KW"/>
</dbReference>
<keyword evidence="3" id="KW-0238">DNA-binding</keyword>
<organism evidence="7 8">
    <name type="scientific">Halomonas nitroreducens</name>
    <dbReference type="NCBI Taxonomy" id="447425"/>
    <lineage>
        <taxon>Bacteria</taxon>
        <taxon>Pseudomonadati</taxon>
        <taxon>Pseudomonadota</taxon>
        <taxon>Gammaproteobacteria</taxon>
        <taxon>Oceanospirillales</taxon>
        <taxon>Halomonadaceae</taxon>
        <taxon>Halomonas</taxon>
    </lineage>
</organism>
<dbReference type="AlphaFoldDB" id="A0A431V431"/>
<protein>
    <recommendedName>
        <fullName evidence="6">Tyr recombinase domain-containing protein</fullName>
    </recommendedName>
</protein>
<sequence length="372" mass="41606">MSGSQEDDRGSGGVLGPASSRATETAPAGRRPVPRYRSHLPAEHQHRPDAIDARGPVMRISSTPLPRLENPAHVHLQTQNSPSGARSKLYLLNHVARLFGAEDYEHLVWHDLRVPIINFILAHLRDAGYKASTRNAYLAALKGTAKESWAMEAMPPDTFERIRAIRPASNPKKPTGRAHDIATLRGLIQAAASDGTPTARRNALIITFLASLGIRREEVTRIMVPRDLNFRTREVHIHGKGNKERLVVPPEPVWRELIDYLDTERGYDSGALFCAYWNNRSTPVISDNGLTLGVINYILDKARKRCHQLLGEEVTPHDLRRSFATLMHDQGMSIRELQVLLGHANSATTEAYVRDKKDDYRHKAAELAKGMF</sequence>
<proteinExistence type="inferred from homology"/>
<evidence type="ECO:0000313" key="8">
    <source>
        <dbReference type="Proteomes" id="UP000267400"/>
    </source>
</evidence>
<dbReference type="Gene3D" id="1.10.443.10">
    <property type="entry name" value="Intergrase catalytic core"/>
    <property type="match status" value="1"/>
</dbReference>
<dbReference type="EMBL" id="RXNS01000006">
    <property type="protein sequence ID" value="RTR05070.1"/>
    <property type="molecule type" value="Genomic_DNA"/>
</dbReference>
<keyword evidence="8" id="KW-1185">Reference proteome</keyword>
<feature type="region of interest" description="Disordered" evidence="5">
    <location>
        <begin position="1"/>
        <end position="82"/>
    </location>
</feature>
<evidence type="ECO:0000256" key="2">
    <source>
        <dbReference type="ARBA" id="ARBA00022908"/>
    </source>
</evidence>
<dbReference type="InterPro" id="IPR011010">
    <property type="entry name" value="DNA_brk_join_enz"/>
</dbReference>
<dbReference type="OrthoDB" id="9801717at2"/>
<keyword evidence="4" id="KW-0233">DNA recombination</keyword>
<feature type="domain" description="Tyr recombinase" evidence="6">
    <location>
        <begin position="172"/>
        <end position="368"/>
    </location>
</feature>
<accession>A0A431V431</accession>
<dbReference type="Pfam" id="PF00589">
    <property type="entry name" value="Phage_integrase"/>
    <property type="match status" value="1"/>
</dbReference>
<dbReference type="PANTHER" id="PTHR30349">
    <property type="entry name" value="PHAGE INTEGRASE-RELATED"/>
    <property type="match status" value="1"/>
</dbReference>
<evidence type="ECO:0000256" key="5">
    <source>
        <dbReference type="SAM" id="MobiDB-lite"/>
    </source>
</evidence>
<evidence type="ECO:0000259" key="6">
    <source>
        <dbReference type="PROSITE" id="PS51898"/>
    </source>
</evidence>
<comment type="similarity">
    <text evidence="1">Belongs to the 'phage' integrase family.</text>
</comment>
<feature type="compositionally biased region" description="Basic and acidic residues" evidence="5">
    <location>
        <begin position="40"/>
        <end position="52"/>
    </location>
</feature>
<dbReference type="InterPro" id="IPR013762">
    <property type="entry name" value="Integrase-like_cat_sf"/>
</dbReference>
<dbReference type="PANTHER" id="PTHR30349:SF41">
    <property type="entry name" value="INTEGRASE_RECOMBINASE PROTEIN MJ0367-RELATED"/>
    <property type="match status" value="1"/>
</dbReference>